<dbReference type="NCBIfam" id="NF045973">
    <property type="entry name" value="conju_CD1115"/>
    <property type="match status" value="1"/>
</dbReference>
<keyword evidence="5" id="KW-1133">Transmembrane helix</keyword>
<keyword evidence="9" id="KW-1185">Reference proteome</keyword>
<evidence type="ECO:0000256" key="6">
    <source>
        <dbReference type="ARBA" id="ARBA00023136"/>
    </source>
</evidence>
<dbReference type="Gene3D" id="3.40.50.300">
    <property type="entry name" value="P-loop containing nucleotide triphosphate hydrolases"/>
    <property type="match status" value="1"/>
</dbReference>
<evidence type="ECO:0000256" key="7">
    <source>
        <dbReference type="SAM" id="MobiDB-lite"/>
    </source>
</evidence>
<name>A0ABR7IDB9_9FIRM</name>
<dbReference type="SUPFAM" id="SSF52540">
    <property type="entry name" value="P-loop containing nucleoside triphosphate hydrolases"/>
    <property type="match status" value="1"/>
</dbReference>
<dbReference type="Proteomes" id="UP000621540">
    <property type="component" value="Unassembled WGS sequence"/>
</dbReference>
<protein>
    <submittedName>
        <fullName evidence="8">Type IV secretory system conjugative DNA transfer family protein</fullName>
    </submittedName>
</protein>
<evidence type="ECO:0000256" key="3">
    <source>
        <dbReference type="ARBA" id="ARBA00022475"/>
    </source>
</evidence>
<dbReference type="InterPro" id="IPR051539">
    <property type="entry name" value="T4SS-coupling_protein"/>
</dbReference>
<sequence>MPTLDKKKIEKNKKRKKRIFAFWVLLCILSAPIVVEALDVFLAGILGKNFGTFNFDFNYLRCLISLVTQKNRMMLGVLYEVCLLLTYLYESSMAAPKSVQTATVQVTHNIEIPVAVGNGQYGNARFQSEREKDETYSKYVVNDDNPPTGGIVVEQIKVGGKEIIRYLTAPVHAIILAATRRGKTRRVFLPTIWLNILAGVSMAITDCKGEIYLFTHLFAKLMGYAERVFDLRDPDMSQQYNYMQQVVRYLKEGDISEATEKTWDLVSVLVGEPKGERIWNDGECSTIAAAIMIVAQDAPESCKNLTNVYYFLAYMCEPDPETGEIPINTYIEKLPDNHPAKAAFQVAKIAPYRTRSSFFTSALATLRLFTDWKIADMTSRSDYDLLTLDDQKTITYIIVPDEKKTRYSLAALYINQLYVAAMDIASKKGGKMDHRMEFILDEFGNFPPIPGMGSMMSAGAGRNVFFRLVLQDYQQLKKNYPEDYGNIRGNADLTIYLGSTDQDTLQEISKACDTYTVEVGNVGTSANDSRKRDGVNYSAGSSMTSRYLLYPSDVGKIEAPDALVRYGSKNPAIMYMPDLSEYQANDDFGLGDQEYNKQLMIQRSQERLRRKVVAPALWGVWKEILAEIAMQNQLAKQIAEEEKQKKKEAKEANKKVSLM</sequence>
<evidence type="ECO:0000313" key="9">
    <source>
        <dbReference type="Proteomes" id="UP000621540"/>
    </source>
</evidence>
<dbReference type="InterPro" id="IPR027417">
    <property type="entry name" value="P-loop_NTPase"/>
</dbReference>
<dbReference type="PANTHER" id="PTHR37937:SF1">
    <property type="entry name" value="CONJUGATIVE TRANSFER: DNA TRANSPORT"/>
    <property type="match status" value="1"/>
</dbReference>
<dbReference type="PANTHER" id="PTHR37937">
    <property type="entry name" value="CONJUGATIVE TRANSFER: DNA TRANSPORT"/>
    <property type="match status" value="1"/>
</dbReference>
<comment type="similarity">
    <text evidence="2">Belongs to the VirD4/TraG family.</text>
</comment>
<dbReference type="CDD" id="cd01127">
    <property type="entry name" value="TrwB_TraG_TraD_VirD4"/>
    <property type="match status" value="1"/>
</dbReference>
<feature type="region of interest" description="Disordered" evidence="7">
    <location>
        <begin position="639"/>
        <end position="659"/>
    </location>
</feature>
<comment type="subcellular location">
    <subcellularLocation>
        <location evidence="1">Cell membrane</location>
        <topology evidence="1">Multi-pass membrane protein</topology>
    </subcellularLocation>
</comment>
<proteinExistence type="inferred from homology"/>
<evidence type="ECO:0000256" key="4">
    <source>
        <dbReference type="ARBA" id="ARBA00022692"/>
    </source>
</evidence>
<keyword evidence="4" id="KW-0812">Transmembrane</keyword>
<dbReference type="EMBL" id="JACOQH010000013">
    <property type="protein sequence ID" value="MBC5754934.1"/>
    <property type="molecule type" value="Genomic_DNA"/>
</dbReference>
<keyword evidence="6" id="KW-0472">Membrane</keyword>
<evidence type="ECO:0000256" key="1">
    <source>
        <dbReference type="ARBA" id="ARBA00004651"/>
    </source>
</evidence>
<dbReference type="Pfam" id="PF02534">
    <property type="entry name" value="T4SS-DNA_transf"/>
    <property type="match status" value="1"/>
</dbReference>
<evidence type="ECO:0000256" key="5">
    <source>
        <dbReference type="ARBA" id="ARBA00022989"/>
    </source>
</evidence>
<evidence type="ECO:0000256" key="2">
    <source>
        <dbReference type="ARBA" id="ARBA00008806"/>
    </source>
</evidence>
<dbReference type="InterPro" id="IPR003688">
    <property type="entry name" value="TraG/VirD4"/>
</dbReference>
<reference evidence="8 9" key="1">
    <citation type="submission" date="2020-08" db="EMBL/GenBank/DDBJ databases">
        <title>Genome public.</title>
        <authorList>
            <person name="Liu C."/>
            <person name="Sun Q."/>
        </authorList>
    </citation>
    <scope>NUCLEOTIDE SEQUENCE [LARGE SCALE GENOMIC DNA]</scope>
    <source>
        <strain evidence="8 9">BX0805</strain>
    </source>
</reference>
<evidence type="ECO:0000313" key="8">
    <source>
        <dbReference type="EMBL" id="MBC5754934.1"/>
    </source>
</evidence>
<keyword evidence="3" id="KW-1003">Cell membrane</keyword>
<comment type="caution">
    <text evidence="8">The sequence shown here is derived from an EMBL/GenBank/DDBJ whole genome shotgun (WGS) entry which is preliminary data.</text>
</comment>
<gene>
    <name evidence="8" type="ORF">H8Z76_13170</name>
</gene>
<organism evidence="8 9">
    <name type="scientific">Roseburia yibonii</name>
    <dbReference type="NCBI Taxonomy" id="2763063"/>
    <lineage>
        <taxon>Bacteria</taxon>
        <taxon>Bacillati</taxon>
        <taxon>Bacillota</taxon>
        <taxon>Clostridia</taxon>
        <taxon>Lachnospirales</taxon>
        <taxon>Lachnospiraceae</taxon>
        <taxon>Roseburia</taxon>
    </lineage>
</organism>
<dbReference type="RefSeq" id="WP_186982800.1">
    <property type="nucleotide sequence ID" value="NZ_JACOQH010000013.1"/>
</dbReference>
<accession>A0ABR7IDB9</accession>